<organism evidence="2 3">
    <name type="scientific">Paenibacillus terricola</name>
    <dbReference type="NCBI Taxonomy" id="2763503"/>
    <lineage>
        <taxon>Bacteria</taxon>
        <taxon>Bacillati</taxon>
        <taxon>Bacillota</taxon>
        <taxon>Bacilli</taxon>
        <taxon>Bacillales</taxon>
        <taxon>Paenibacillaceae</taxon>
        <taxon>Paenibacillus</taxon>
    </lineage>
</organism>
<keyword evidence="3" id="KW-1185">Reference proteome</keyword>
<reference evidence="2 3" key="1">
    <citation type="submission" date="2020-09" db="EMBL/GenBank/DDBJ databases">
        <title>Paenibacillus sp. strain PR3 16S rRNA gene Genome sequencing and assembly.</title>
        <authorList>
            <person name="Kim J."/>
        </authorList>
    </citation>
    <scope>NUCLEOTIDE SEQUENCE [LARGE SCALE GENOMIC DNA]</scope>
    <source>
        <strain evidence="2 3">PR3</strain>
    </source>
</reference>
<dbReference type="Gene3D" id="2.170.120.40">
    <property type="entry name" value="YbbR-like domain"/>
    <property type="match status" value="2"/>
</dbReference>
<dbReference type="PANTHER" id="PTHR37804">
    <property type="entry name" value="CDAA REGULATORY PROTEIN CDAR"/>
    <property type="match status" value="1"/>
</dbReference>
<dbReference type="PANTHER" id="PTHR37804:SF1">
    <property type="entry name" value="CDAA REGULATORY PROTEIN CDAR"/>
    <property type="match status" value="1"/>
</dbReference>
<feature type="compositionally biased region" description="Basic and acidic residues" evidence="1">
    <location>
        <begin position="417"/>
        <end position="434"/>
    </location>
</feature>
<dbReference type="RefSeq" id="WP_191207261.1">
    <property type="nucleotide sequence ID" value="NZ_JACXZA010000015.1"/>
</dbReference>
<name>A0ABR8N469_9BACL</name>
<accession>A0ABR8N469</accession>
<dbReference type="Pfam" id="PF07949">
    <property type="entry name" value="YbbR"/>
    <property type="match status" value="2"/>
</dbReference>
<comment type="caution">
    <text evidence="2">The sequence shown here is derived from an EMBL/GenBank/DDBJ whole genome shotgun (WGS) entry which is preliminary data.</text>
</comment>
<dbReference type="InterPro" id="IPR053154">
    <property type="entry name" value="c-di-AMP_regulator"/>
</dbReference>
<dbReference type="Gene3D" id="2.170.120.30">
    <property type="match status" value="2"/>
</dbReference>
<evidence type="ECO:0000313" key="2">
    <source>
        <dbReference type="EMBL" id="MBD3922970.1"/>
    </source>
</evidence>
<proteinExistence type="predicted"/>
<dbReference type="EMBL" id="JACXZA010000015">
    <property type="protein sequence ID" value="MBD3922970.1"/>
    <property type="molecule type" value="Genomic_DNA"/>
</dbReference>
<dbReference type="InterPro" id="IPR012505">
    <property type="entry name" value="YbbR"/>
</dbReference>
<evidence type="ECO:0008006" key="4">
    <source>
        <dbReference type="Google" id="ProtNLM"/>
    </source>
</evidence>
<sequence length="507" mass="53291">MDKYLAHPTALKILSVVVALLLWAVVHFDPESNPNSNVSTAVTHVIDTVKIKTIGLDEKTRALRSIEPGTVKLIVSGSRTRLATAEPDDYVVSANLSRAPDGRSEVQLSVELPKGVELVQMTPNRAFVNIVPMQTKEFEVQVISEGQPANGYKVGEPIIKPNNRVHVTLPEDELADVGAVAVKVNVNEEEETVSEKKARVVVYDNDGNEMKDAVVSPSVVEVEVPITKPYKTLPLQIGFSGALPNGLSVAKVTPSVQQVTVYGPQDVLDKLDYFDGVTVDLTKVTQSGSFTYAIEPMAGVASIDPTKITVTIDVEPTSERVIEQVPITLNSLAEGMTAKVLTPANNAIDIVVTGAPSLLNTLQQADIQAVAKLESLGVGQHEVQLDVHLPSYLHVYTPYKAVIDISDSKAASTKPDASVDKGKTDAGAEGDKQADTTGTTDTSSPPSEAGDKGAGDGAASGADTGIGSGSGDSSHSDAGVPTDNPTSTGTDAGSVRLWSNVKSQAND</sequence>
<dbReference type="Proteomes" id="UP000609346">
    <property type="component" value="Unassembled WGS sequence"/>
</dbReference>
<evidence type="ECO:0000313" key="3">
    <source>
        <dbReference type="Proteomes" id="UP000609346"/>
    </source>
</evidence>
<feature type="compositionally biased region" description="Low complexity" evidence="1">
    <location>
        <begin position="435"/>
        <end position="447"/>
    </location>
</feature>
<feature type="region of interest" description="Disordered" evidence="1">
    <location>
        <begin position="408"/>
        <end position="507"/>
    </location>
</feature>
<gene>
    <name evidence="2" type="ORF">H8B09_30040</name>
</gene>
<evidence type="ECO:0000256" key="1">
    <source>
        <dbReference type="SAM" id="MobiDB-lite"/>
    </source>
</evidence>
<protein>
    <recommendedName>
        <fullName evidence="4">YbbR domain-containing protein</fullName>
    </recommendedName>
</protein>